<evidence type="ECO:0000313" key="1">
    <source>
        <dbReference type="EMBL" id="KNC33782.1"/>
    </source>
</evidence>
<proteinExistence type="predicted"/>
<sequence>MSDSFSTLNISLLQGPDLIVGIYYNFKQFSNFVTFYVLSDCFPIVARHMQILRVFTGWCGNEESLA</sequence>
<dbReference type="AlphaFoldDB" id="A0A0L0CNH9"/>
<gene>
    <name evidence="1" type="ORF">FF38_00383</name>
</gene>
<accession>A0A0L0CNH9</accession>
<dbReference type="EMBL" id="JRES01000151">
    <property type="protein sequence ID" value="KNC33782.1"/>
    <property type="molecule type" value="Genomic_DNA"/>
</dbReference>
<protein>
    <submittedName>
        <fullName evidence="1">Uncharacterized protein</fullName>
    </submittedName>
</protein>
<comment type="caution">
    <text evidence="1">The sequence shown here is derived from an EMBL/GenBank/DDBJ whole genome shotgun (WGS) entry which is preliminary data.</text>
</comment>
<organism evidence="1 2">
    <name type="scientific">Lucilia cuprina</name>
    <name type="common">Green bottle fly</name>
    <name type="synonym">Australian sheep blowfly</name>
    <dbReference type="NCBI Taxonomy" id="7375"/>
    <lineage>
        <taxon>Eukaryota</taxon>
        <taxon>Metazoa</taxon>
        <taxon>Ecdysozoa</taxon>
        <taxon>Arthropoda</taxon>
        <taxon>Hexapoda</taxon>
        <taxon>Insecta</taxon>
        <taxon>Pterygota</taxon>
        <taxon>Neoptera</taxon>
        <taxon>Endopterygota</taxon>
        <taxon>Diptera</taxon>
        <taxon>Brachycera</taxon>
        <taxon>Muscomorpha</taxon>
        <taxon>Oestroidea</taxon>
        <taxon>Calliphoridae</taxon>
        <taxon>Luciliinae</taxon>
        <taxon>Lucilia</taxon>
    </lineage>
</organism>
<name>A0A0L0CNH9_LUCCU</name>
<dbReference type="Proteomes" id="UP000037069">
    <property type="component" value="Unassembled WGS sequence"/>
</dbReference>
<evidence type="ECO:0000313" key="2">
    <source>
        <dbReference type="Proteomes" id="UP000037069"/>
    </source>
</evidence>
<reference evidence="1 2" key="1">
    <citation type="journal article" date="2015" name="Nat. Commun.">
        <title>Lucilia cuprina genome unlocks parasitic fly biology to underpin future interventions.</title>
        <authorList>
            <person name="Anstead C.A."/>
            <person name="Korhonen P.K."/>
            <person name="Young N.D."/>
            <person name="Hall R.S."/>
            <person name="Jex A.R."/>
            <person name="Murali S.C."/>
            <person name="Hughes D.S."/>
            <person name="Lee S.F."/>
            <person name="Perry T."/>
            <person name="Stroehlein A.J."/>
            <person name="Ansell B.R."/>
            <person name="Breugelmans B."/>
            <person name="Hofmann A."/>
            <person name="Qu J."/>
            <person name="Dugan S."/>
            <person name="Lee S.L."/>
            <person name="Chao H."/>
            <person name="Dinh H."/>
            <person name="Han Y."/>
            <person name="Doddapaneni H.V."/>
            <person name="Worley K.C."/>
            <person name="Muzny D.M."/>
            <person name="Ioannidis P."/>
            <person name="Waterhouse R.M."/>
            <person name="Zdobnov E.M."/>
            <person name="James P.J."/>
            <person name="Bagnall N.H."/>
            <person name="Kotze A.C."/>
            <person name="Gibbs R.A."/>
            <person name="Richards S."/>
            <person name="Batterham P."/>
            <person name="Gasser R.B."/>
        </authorList>
    </citation>
    <scope>NUCLEOTIDE SEQUENCE [LARGE SCALE GENOMIC DNA]</scope>
    <source>
        <strain evidence="1 2">LS</strain>
        <tissue evidence="1">Full body</tissue>
    </source>
</reference>
<keyword evidence="2" id="KW-1185">Reference proteome</keyword>